<dbReference type="InterPro" id="IPR004527">
    <property type="entry name" value="Glu-tRNA-ligase_bac/mito"/>
</dbReference>
<evidence type="ECO:0000259" key="12">
    <source>
        <dbReference type="Pfam" id="PF19269"/>
    </source>
</evidence>
<dbReference type="Gene3D" id="1.10.10.350">
    <property type="match status" value="1"/>
</dbReference>
<keyword evidence="14" id="KW-1185">Reference proteome</keyword>
<dbReference type="InterPro" id="IPR045462">
    <property type="entry name" value="aa-tRNA-synth_I_cd-bd"/>
</dbReference>
<comment type="subunit">
    <text evidence="3 10">Monomer.</text>
</comment>
<dbReference type="InterPro" id="IPR000924">
    <property type="entry name" value="Glu/Gln-tRNA-synth"/>
</dbReference>
<dbReference type="HAMAP" id="MF_00022">
    <property type="entry name" value="Glu_tRNA_synth_type1"/>
    <property type="match status" value="1"/>
</dbReference>
<dbReference type="PANTHER" id="PTHR43311:SF2">
    <property type="entry name" value="GLUTAMATE--TRNA LIGASE, MITOCHONDRIAL-RELATED"/>
    <property type="match status" value="1"/>
</dbReference>
<keyword evidence="6 10" id="KW-0547">Nucleotide-binding</keyword>
<evidence type="ECO:0000313" key="13">
    <source>
        <dbReference type="EMBL" id="RAU21398.1"/>
    </source>
</evidence>
<gene>
    <name evidence="10" type="primary">gltX</name>
    <name evidence="13" type="ORF">CU669_13275</name>
</gene>
<dbReference type="GO" id="GO:0005524">
    <property type="term" value="F:ATP binding"/>
    <property type="evidence" value="ECO:0007669"/>
    <property type="project" value="UniProtKB-UniRule"/>
</dbReference>
<name>A0A364NWE3_9PROT</name>
<dbReference type="EC" id="6.1.1.17" evidence="10"/>
<comment type="catalytic activity">
    <reaction evidence="10">
        <text>tRNA(Glu) + L-glutamate + ATP = L-glutamyl-tRNA(Glu) + AMP + diphosphate</text>
        <dbReference type="Rhea" id="RHEA:23540"/>
        <dbReference type="Rhea" id="RHEA-COMP:9663"/>
        <dbReference type="Rhea" id="RHEA-COMP:9680"/>
        <dbReference type="ChEBI" id="CHEBI:29985"/>
        <dbReference type="ChEBI" id="CHEBI:30616"/>
        <dbReference type="ChEBI" id="CHEBI:33019"/>
        <dbReference type="ChEBI" id="CHEBI:78442"/>
        <dbReference type="ChEBI" id="CHEBI:78520"/>
        <dbReference type="ChEBI" id="CHEBI:456215"/>
        <dbReference type="EC" id="6.1.1.17"/>
    </reaction>
</comment>
<evidence type="ECO:0000256" key="5">
    <source>
        <dbReference type="ARBA" id="ARBA00022598"/>
    </source>
</evidence>
<dbReference type="GO" id="GO:0006424">
    <property type="term" value="P:glutamyl-tRNA aminoacylation"/>
    <property type="evidence" value="ECO:0007669"/>
    <property type="project" value="UniProtKB-UniRule"/>
</dbReference>
<dbReference type="PANTHER" id="PTHR43311">
    <property type="entry name" value="GLUTAMATE--TRNA LIGASE"/>
    <property type="match status" value="1"/>
</dbReference>
<feature type="binding site" evidence="10">
    <location>
        <position position="241"/>
    </location>
    <ligand>
        <name>ATP</name>
        <dbReference type="ChEBI" id="CHEBI:30616"/>
    </ligand>
</feature>
<feature type="domain" description="Aminoacyl-tRNA synthetase class I anticodon-binding" evidence="12">
    <location>
        <begin position="328"/>
        <end position="465"/>
    </location>
</feature>
<dbReference type="OrthoDB" id="9807503at2"/>
<dbReference type="Pfam" id="PF19269">
    <property type="entry name" value="Anticodon_2"/>
    <property type="match status" value="1"/>
</dbReference>
<keyword evidence="7 10" id="KW-0067">ATP-binding</keyword>
<evidence type="ECO:0000256" key="2">
    <source>
        <dbReference type="ARBA" id="ARBA00007894"/>
    </source>
</evidence>
<dbReference type="InterPro" id="IPR020058">
    <property type="entry name" value="Glu/Gln-tRNA-synth_Ib_cat-dom"/>
</dbReference>
<reference evidence="13 14" key="1">
    <citation type="submission" date="2017-11" db="EMBL/GenBank/DDBJ databases">
        <title>Draft genome sequence of magnetotactic bacterium Magnetospirillum kuznetsovii LBB-42.</title>
        <authorList>
            <person name="Grouzdev D.S."/>
            <person name="Rysina M.S."/>
            <person name="Baslerov R.V."/>
            <person name="Koziaeva V."/>
        </authorList>
    </citation>
    <scope>NUCLEOTIDE SEQUENCE [LARGE SCALE GENOMIC DNA]</scope>
    <source>
        <strain evidence="13 14">LBB-42</strain>
    </source>
</reference>
<dbReference type="GO" id="GO:0004818">
    <property type="term" value="F:glutamate-tRNA ligase activity"/>
    <property type="evidence" value="ECO:0007669"/>
    <property type="project" value="UniProtKB-UniRule"/>
</dbReference>
<keyword evidence="9 10" id="KW-0030">Aminoacyl-tRNA synthetase</keyword>
<evidence type="ECO:0000256" key="3">
    <source>
        <dbReference type="ARBA" id="ARBA00011245"/>
    </source>
</evidence>
<dbReference type="FunFam" id="3.40.50.620:FF:000007">
    <property type="entry name" value="Glutamate--tRNA ligase"/>
    <property type="match status" value="1"/>
</dbReference>
<evidence type="ECO:0000256" key="6">
    <source>
        <dbReference type="ARBA" id="ARBA00022741"/>
    </source>
</evidence>
<evidence type="ECO:0000256" key="7">
    <source>
        <dbReference type="ARBA" id="ARBA00022840"/>
    </source>
</evidence>
<evidence type="ECO:0000256" key="9">
    <source>
        <dbReference type="ARBA" id="ARBA00023146"/>
    </source>
</evidence>
<dbReference type="RefSeq" id="WP_112145471.1">
    <property type="nucleotide sequence ID" value="NZ_PGTO01000010.1"/>
</dbReference>
<keyword evidence="4 10" id="KW-0963">Cytoplasm</keyword>
<dbReference type="InterPro" id="IPR014729">
    <property type="entry name" value="Rossmann-like_a/b/a_fold"/>
</dbReference>
<dbReference type="InterPro" id="IPR008925">
    <property type="entry name" value="aa_tRNA-synth_I_cd-bd_sf"/>
</dbReference>
<dbReference type="Proteomes" id="UP000251075">
    <property type="component" value="Unassembled WGS sequence"/>
</dbReference>
<comment type="caution">
    <text evidence="13">The sequence shown here is derived from an EMBL/GenBank/DDBJ whole genome shotgun (WGS) entry which is preliminary data.</text>
</comment>
<dbReference type="GO" id="GO:0008270">
    <property type="term" value="F:zinc ion binding"/>
    <property type="evidence" value="ECO:0007669"/>
    <property type="project" value="InterPro"/>
</dbReference>
<keyword evidence="8 10" id="KW-0648">Protein biosynthesis</keyword>
<sequence>MTVVTRFAPSPTGFLHIGGGRTALFNWLFARHHGGQFLLRIEDTDRARSTDAAVEAIFDGIRWLGLDWDGEAVMQFARAGRHAEVARKLLDEGKAYRCYCSPDELTAIREEQKAKGLPMRYPGVWRDRPESDAPKDTPSVVRLRAPSEGETIIADLVQGDVRVANDQLDDMVLLRADGTPTYMLSVVVDDHDMGITHVIRGDDHLTNAFRQYQLYKACGWDVPVFAHIPLIHGPDGAKLSKRHGALGVDAYRDMGFLPEAMRNYLLRLGWSHGDDEIISTEQAKEWFTLDSVGRSPSRFDFVKLTQLNGHYMRAADDGYLAGLLAPVLAAKLARSLNEAETKRVALGMTGLKERAKTMLELADSALFYVQARPLALDEKAAKTMADPASRADLTDFAGRIGGLETWSREALEETARVFTEERGQKLGKIAQPLRAALAGSSVSPPIFEVMEVLGRDETLGRIGDATTGARPSESTAA</sequence>
<dbReference type="SUPFAM" id="SSF52374">
    <property type="entry name" value="Nucleotidylyl transferase"/>
    <property type="match status" value="1"/>
</dbReference>
<dbReference type="InterPro" id="IPR049940">
    <property type="entry name" value="GluQ/Sye"/>
</dbReference>
<evidence type="ECO:0000256" key="10">
    <source>
        <dbReference type="HAMAP-Rule" id="MF_00022"/>
    </source>
</evidence>
<dbReference type="Gene3D" id="3.40.50.620">
    <property type="entry name" value="HUPs"/>
    <property type="match status" value="1"/>
</dbReference>
<dbReference type="GO" id="GO:0000049">
    <property type="term" value="F:tRNA binding"/>
    <property type="evidence" value="ECO:0007669"/>
    <property type="project" value="InterPro"/>
</dbReference>
<evidence type="ECO:0000259" key="11">
    <source>
        <dbReference type="Pfam" id="PF00749"/>
    </source>
</evidence>
<comment type="similarity">
    <text evidence="2 10">Belongs to the class-I aminoacyl-tRNA synthetase family. Glutamate--tRNA ligase type 1 subfamily.</text>
</comment>
<proteinExistence type="inferred from homology"/>
<keyword evidence="5 10" id="KW-0436">Ligase</keyword>
<dbReference type="GO" id="GO:0005829">
    <property type="term" value="C:cytosol"/>
    <property type="evidence" value="ECO:0007669"/>
    <property type="project" value="TreeGrafter"/>
</dbReference>
<comment type="subcellular location">
    <subcellularLocation>
        <location evidence="1 10">Cytoplasm</location>
    </subcellularLocation>
</comment>
<dbReference type="PROSITE" id="PS00178">
    <property type="entry name" value="AA_TRNA_LIGASE_I"/>
    <property type="match status" value="1"/>
</dbReference>
<comment type="caution">
    <text evidence="10">Lacks conserved residue(s) required for the propagation of feature annotation.</text>
</comment>
<feature type="short sequence motif" description="'HIGH' region" evidence="10">
    <location>
        <begin position="9"/>
        <end position="19"/>
    </location>
</feature>
<evidence type="ECO:0000256" key="4">
    <source>
        <dbReference type="ARBA" id="ARBA00022490"/>
    </source>
</evidence>
<evidence type="ECO:0000256" key="8">
    <source>
        <dbReference type="ARBA" id="ARBA00022917"/>
    </source>
</evidence>
<evidence type="ECO:0000313" key="14">
    <source>
        <dbReference type="Proteomes" id="UP000251075"/>
    </source>
</evidence>
<protein>
    <recommendedName>
        <fullName evidence="10">Glutamate--tRNA ligase</fullName>
        <ecNumber evidence="10">6.1.1.17</ecNumber>
    </recommendedName>
    <alternativeName>
        <fullName evidence="10">Glutamyl-tRNA synthetase</fullName>
        <shortName evidence="10">GluRS</shortName>
    </alternativeName>
</protein>
<evidence type="ECO:0000256" key="1">
    <source>
        <dbReference type="ARBA" id="ARBA00004496"/>
    </source>
</evidence>
<dbReference type="PRINTS" id="PR00987">
    <property type="entry name" value="TRNASYNTHGLU"/>
</dbReference>
<dbReference type="SUPFAM" id="SSF48163">
    <property type="entry name" value="An anticodon-binding domain of class I aminoacyl-tRNA synthetases"/>
    <property type="match status" value="1"/>
</dbReference>
<dbReference type="InterPro" id="IPR033910">
    <property type="entry name" value="GluRS_core"/>
</dbReference>
<comment type="function">
    <text evidence="10">Catalyzes the attachment of glutamate to tRNA(Glu) in a two-step reaction: glutamate is first activated by ATP to form Glu-AMP and then transferred to the acceptor end of tRNA(Glu).</text>
</comment>
<dbReference type="Pfam" id="PF00749">
    <property type="entry name" value="tRNA-synt_1c"/>
    <property type="match status" value="1"/>
</dbReference>
<organism evidence="13 14">
    <name type="scientific">Paramagnetospirillum kuznetsovii</name>
    <dbReference type="NCBI Taxonomy" id="2053833"/>
    <lineage>
        <taxon>Bacteria</taxon>
        <taxon>Pseudomonadati</taxon>
        <taxon>Pseudomonadota</taxon>
        <taxon>Alphaproteobacteria</taxon>
        <taxon>Rhodospirillales</taxon>
        <taxon>Magnetospirillaceae</taxon>
        <taxon>Paramagnetospirillum</taxon>
    </lineage>
</organism>
<dbReference type="InterPro" id="IPR020751">
    <property type="entry name" value="aa-tRNA-synth_I_codon-bd_sub2"/>
</dbReference>
<dbReference type="CDD" id="cd00808">
    <property type="entry name" value="GluRS_core"/>
    <property type="match status" value="1"/>
</dbReference>
<dbReference type="NCBIfam" id="TIGR00464">
    <property type="entry name" value="gltX_bact"/>
    <property type="match status" value="1"/>
</dbReference>
<feature type="domain" description="Glutamyl/glutaminyl-tRNA synthetase class Ib catalytic" evidence="11">
    <location>
        <begin position="3"/>
        <end position="305"/>
    </location>
</feature>
<dbReference type="InterPro" id="IPR001412">
    <property type="entry name" value="aa-tRNA-synth_I_CS"/>
</dbReference>
<dbReference type="AlphaFoldDB" id="A0A364NWE3"/>
<feature type="short sequence motif" description="'KMSKS' region" evidence="10">
    <location>
        <begin position="238"/>
        <end position="242"/>
    </location>
</feature>
<accession>A0A364NWE3</accession>
<dbReference type="EMBL" id="PGTO01000010">
    <property type="protein sequence ID" value="RAU21398.1"/>
    <property type="molecule type" value="Genomic_DNA"/>
</dbReference>